<keyword evidence="3" id="KW-1185">Reference proteome</keyword>
<dbReference type="OMA" id="NWILVEM"/>
<organism evidence="2 3">
    <name type="scientific">Theobroma cacao</name>
    <name type="common">Cacao</name>
    <name type="synonym">Cocoa</name>
    <dbReference type="NCBI Taxonomy" id="3641"/>
    <lineage>
        <taxon>Eukaryota</taxon>
        <taxon>Viridiplantae</taxon>
        <taxon>Streptophyta</taxon>
        <taxon>Embryophyta</taxon>
        <taxon>Tracheophyta</taxon>
        <taxon>Spermatophyta</taxon>
        <taxon>Magnoliopsida</taxon>
        <taxon>eudicotyledons</taxon>
        <taxon>Gunneridae</taxon>
        <taxon>Pentapetalae</taxon>
        <taxon>rosids</taxon>
        <taxon>malvids</taxon>
        <taxon>Malvales</taxon>
        <taxon>Malvaceae</taxon>
        <taxon>Byttnerioideae</taxon>
        <taxon>Theobroma</taxon>
    </lineage>
</organism>
<dbReference type="InterPro" id="IPR026960">
    <property type="entry name" value="RVT-Znf"/>
</dbReference>
<accession>A0A061EFW7</accession>
<dbReference type="InParanoid" id="A0A061EFW7"/>
<evidence type="ECO:0000259" key="1">
    <source>
        <dbReference type="Pfam" id="PF13966"/>
    </source>
</evidence>
<reference evidence="2 3" key="1">
    <citation type="journal article" date="2013" name="Genome Biol.">
        <title>The genome sequence of the most widely cultivated cacao type and its use to identify candidate genes regulating pod color.</title>
        <authorList>
            <person name="Motamayor J.C."/>
            <person name="Mockaitis K."/>
            <person name="Schmutz J."/>
            <person name="Haiminen N."/>
            <person name="Iii D.L."/>
            <person name="Cornejo O."/>
            <person name="Findley S.D."/>
            <person name="Zheng P."/>
            <person name="Utro F."/>
            <person name="Royaert S."/>
            <person name="Saski C."/>
            <person name="Jenkins J."/>
            <person name="Podicheti R."/>
            <person name="Zhao M."/>
            <person name="Scheffler B.E."/>
            <person name="Stack J.C."/>
            <person name="Feltus F.A."/>
            <person name="Mustiga G.M."/>
            <person name="Amores F."/>
            <person name="Phillips W."/>
            <person name="Marelli J.P."/>
            <person name="May G.D."/>
            <person name="Shapiro H."/>
            <person name="Ma J."/>
            <person name="Bustamante C.D."/>
            <person name="Schnell R.J."/>
            <person name="Main D."/>
            <person name="Gilbert D."/>
            <person name="Parida L."/>
            <person name="Kuhn D.N."/>
        </authorList>
    </citation>
    <scope>NUCLEOTIDE SEQUENCE [LARGE SCALE GENOMIC DNA]</scope>
    <source>
        <strain evidence="3">cv. Matina 1-6</strain>
    </source>
</reference>
<gene>
    <name evidence="2" type="ORF">TCM_018055</name>
</gene>
<name>A0A061EFW7_THECC</name>
<sequence>MGPKEVVLFDDLIDKIKGCISRWENKILSPSGRITLLRSVLSSLLIYLLQVLKPPACVVEKIERLFKNFLWGDSTGNKRMHWTSWQQSFSHPLRVIRGYVQPKLHDSMTWKRMIMSRIVTDLNMRWQIGEGQLFFWHDCWMGDEPLVNRFPSFSTSTTKVCYFFDKGKWDVDKLKMVLPDEIIGEIMKISIDISSVDVAYWVPTSDGQFSTKSAWELIPKRQSVNPIYNIIWHRNIPITTSFFLWWLISNWILVEMRLKNKGF</sequence>
<feature type="domain" description="Reverse transcriptase zinc-binding" evidence="1">
    <location>
        <begin position="209"/>
        <end position="262"/>
    </location>
</feature>
<evidence type="ECO:0000313" key="3">
    <source>
        <dbReference type="Proteomes" id="UP000026915"/>
    </source>
</evidence>
<dbReference type="EMBL" id="CM001882">
    <property type="protein sequence ID" value="EOY03267.1"/>
    <property type="molecule type" value="Genomic_DNA"/>
</dbReference>
<proteinExistence type="predicted"/>
<dbReference type="Gramene" id="EOY03267">
    <property type="protein sequence ID" value="EOY03267"/>
    <property type="gene ID" value="TCM_018055"/>
</dbReference>
<dbReference type="AlphaFoldDB" id="A0A061EFW7"/>
<dbReference type="PANTHER" id="PTHR33116:SF80">
    <property type="entry name" value="REVERSE TRANSCRIPTASE ZINC-BINDING DOMAIN-CONTAINING PROTEIN"/>
    <property type="match status" value="1"/>
</dbReference>
<dbReference type="eggNOG" id="KOG1075">
    <property type="taxonomic scope" value="Eukaryota"/>
</dbReference>
<protein>
    <recommendedName>
        <fullName evidence="1">Reverse transcriptase zinc-binding domain-containing protein</fullName>
    </recommendedName>
</protein>
<dbReference type="HOGENOM" id="CLU_000680_15_0_1"/>
<evidence type="ECO:0000313" key="2">
    <source>
        <dbReference type="EMBL" id="EOY03267.1"/>
    </source>
</evidence>
<dbReference type="PANTHER" id="PTHR33116">
    <property type="entry name" value="REVERSE TRANSCRIPTASE ZINC-BINDING DOMAIN-CONTAINING PROTEIN-RELATED-RELATED"/>
    <property type="match status" value="1"/>
</dbReference>
<dbReference type="Proteomes" id="UP000026915">
    <property type="component" value="Chromosome 4"/>
</dbReference>
<dbReference type="Pfam" id="PF13966">
    <property type="entry name" value="zf-RVT"/>
    <property type="match status" value="1"/>
</dbReference>